<organism evidence="2">
    <name type="scientific">Aphanomyces invadans</name>
    <dbReference type="NCBI Taxonomy" id="157072"/>
    <lineage>
        <taxon>Eukaryota</taxon>
        <taxon>Sar</taxon>
        <taxon>Stramenopiles</taxon>
        <taxon>Oomycota</taxon>
        <taxon>Saprolegniomycetes</taxon>
        <taxon>Saprolegniales</taxon>
        <taxon>Verrucalvaceae</taxon>
        <taxon>Aphanomyces</taxon>
    </lineage>
</organism>
<gene>
    <name evidence="2" type="ORF">H310_01756</name>
</gene>
<feature type="compositionally biased region" description="Low complexity" evidence="1">
    <location>
        <begin position="69"/>
        <end position="143"/>
    </location>
</feature>
<name>A0A024ULR2_9STRA</name>
<dbReference type="OrthoDB" id="102553at2759"/>
<feature type="region of interest" description="Disordered" evidence="1">
    <location>
        <begin position="1"/>
        <end position="37"/>
    </location>
</feature>
<sequence length="257" mass="26466">MAVASGQDDFPFSELQLDDAPTDGRPTTRVPATSPFRPVFTTTFRPIATTTTSPTATTASPFTSLVPTTTTLPQTIPPTTAVPTAVSPRPTTSAAVPTTATTSPTMTTAPIATSTPSMTTSTPTTKNAPLTTSPAPTTLSPPTNHSSHEPLYVVRNSTGNGTNESNFAGVAASPDDIVFCDRVSIERDATYCIRGPICSGRGDSPHGVLCPQAGAVAVAQCLPTLPSYNVTLGQCIARTASVCQKIQATDAWGCVLP</sequence>
<evidence type="ECO:0000313" key="2">
    <source>
        <dbReference type="EMBL" id="ETW07120.1"/>
    </source>
</evidence>
<dbReference type="VEuPathDB" id="FungiDB:H310_01756"/>
<dbReference type="GeneID" id="20078806"/>
<reference evidence="2" key="1">
    <citation type="submission" date="2013-12" db="EMBL/GenBank/DDBJ databases">
        <title>The Genome Sequence of Aphanomyces invadans NJM9701.</title>
        <authorList>
            <consortium name="The Broad Institute Genomics Platform"/>
            <person name="Russ C."/>
            <person name="Tyler B."/>
            <person name="van West P."/>
            <person name="Dieguez-Uribeondo J."/>
            <person name="Young S.K."/>
            <person name="Zeng Q."/>
            <person name="Gargeya S."/>
            <person name="Fitzgerald M."/>
            <person name="Abouelleil A."/>
            <person name="Alvarado L."/>
            <person name="Chapman S.B."/>
            <person name="Gainer-Dewar J."/>
            <person name="Goldberg J."/>
            <person name="Griggs A."/>
            <person name="Gujja S."/>
            <person name="Hansen M."/>
            <person name="Howarth C."/>
            <person name="Imamovic A."/>
            <person name="Ireland A."/>
            <person name="Larimer J."/>
            <person name="McCowan C."/>
            <person name="Murphy C."/>
            <person name="Pearson M."/>
            <person name="Poon T.W."/>
            <person name="Priest M."/>
            <person name="Roberts A."/>
            <person name="Saif S."/>
            <person name="Shea T."/>
            <person name="Sykes S."/>
            <person name="Wortman J."/>
            <person name="Nusbaum C."/>
            <person name="Birren B."/>
        </authorList>
    </citation>
    <scope>NUCLEOTIDE SEQUENCE [LARGE SCALE GENOMIC DNA]</scope>
    <source>
        <strain evidence="2">NJM9701</strain>
    </source>
</reference>
<dbReference type="RefSeq" id="XP_008863213.1">
    <property type="nucleotide sequence ID" value="XM_008864991.1"/>
</dbReference>
<proteinExistence type="predicted"/>
<accession>A0A024ULR2</accession>
<protein>
    <submittedName>
        <fullName evidence="2">Uncharacterized protein</fullName>
    </submittedName>
</protein>
<evidence type="ECO:0000256" key="1">
    <source>
        <dbReference type="SAM" id="MobiDB-lite"/>
    </source>
</evidence>
<dbReference type="AlphaFoldDB" id="A0A024ULR2"/>
<dbReference type="EMBL" id="KI913954">
    <property type="protein sequence ID" value="ETW07120.1"/>
    <property type="molecule type" value="Genomic_DNA"/>
</dbReference>
<feature type="region of interest" description="Disordered" evidence="1">
    <location>
        <begin position="69"/>
        <end position="146"/>
    </location>
</feature>